<dbReference type="RefSeq" id="WP_025386847.1">
    <property type="nucleotide sequence ID" value="NZ_CP004350.1"/>
</dbReference>
<organism evidence="1 2">
    <name type="scientific">Corynebacterium casei LMG S-19264</name>
    <dbReference type="NCBI Taxonomy" id="1285583"/>
    <lineage>
        <taxon>Bacteria</taxon>
        <taxon>Bacillati</taxon>
        <taxon>Actinomycetota</taxon>
        <taxon>Actinomycetes</taxon>
        <taxon>Mycobacteriales</taxon>
        <taxon>Corynebacteriaceae</taxon>
        <taxon>Corynebacterium</taxon>
    </lineage>
</organism>
<name>A0ABM5PLF7_9CORY</name>
<proteinExistence type="predicted"/>
<dbReference type="Proteomes" id="UP000019226">
    <property type="component" value="Chromosome"/>
</dbReference>
<protein>
    <submittedName>
        <fullName evidence="1">Site-specific DNA-methyltransferase (Adenine specific)</fullName>
    </submittedName>
</protein>
<reference evidence="2" key="1">
    <citation type="submission" date="2013-02" db="EMBL/GenBank/DDBJ databases">
        <title>The complete genome sequence of Corynebacterium casei LMG S-19264 (=DSM 44701).</title>
        <authorList>
            <person name="Ruckert C."/>
            <person name="Albersmeier A."/>
            <person name="Kalinowski J."/>
        </authorList>
    </citation>
    <scope>NUCLEOTIDE SEQUENCE [LARGE SCALE GENOMIC DNA]</scope>
    <source>
        <strain evidence="2">LMG S-19264</strain>
    </source>
</reference>
<keyword evidence="2" id="KW-1185">Reference proteome</keyword>
<dbReference type="EMBL" id="CP004350">
    <property type="protein sequence ID" value="AHI18678.1"/>
    <property type="molecule type" value="Genomic_DNA"/>
</dbReference>
<sequence length="99" mass="10719">MDVFDTLVAQFGQAAKDSLNGPGEPEAALANPVDNLLREYGEKILNRKVVLHAEVREDSGNVRPDFGVRVDKLMSGHVELKGVACGKVKYPTLRLGEAS</sequence>
<gene>
    <name evidence="1" type="ORF">CCASEI_00465</name>
</gene>
<evidence type="ECO:0000313" key="2">
    <source>
        <dbReference type="Proteomes" id="UP000019226"/>
    </source>
</evidence>
<dbReference type="GeneID" id="82876316"/>
<evidence type="ECO:0000313" key="1">
    <source>
        <dbReference type="EMBL" id="AHI18678.1"/>
    </source>
</evidence>
<accession>A0ABM5PLF7</accession>